<dbReference type="InterPro" id="IPR036390">
    <property type="entry name" value="WH_DNA-bd_sf"/>
</dbReference>
<dbReference type="Pfam" id="PF03466">
    <property type="entry name" value="LysR_substrate"/>
    <property type="match status" value="1"/>
</dbReference>
<dbReference type="InterPro" id="IPR000847">
    <property type="entry name" value="LysR_HTH_N"/>
</dbReference>
<gene>
    <name evidence="6" type="ORF">PQR66_25560</name>
</gene>
<evidence type="ECO:0000256" key="4">
    <source>
        <dbReference type="ARBA" id="ARBA00023163"/>
    </source>
</evidence>
<name>A0ABW8ZT79_9BURK</name>
<dbReference type="Gene3D" id="1.10.10.10">
    <property type="entry name" value="Winged helix-like DNA-binding domain superfamily/Winged helix DNA-binding domain"/>
    <property type="match status" value="1"/>
</dbReference>
<dbReference type="SUPFAM" id="SSF46785">
    <property type="entry name" value="Winged helix' DNA-binding domain"/>
    <property type="match status" value="1"/>
</dbReference>
<keyword evidence="2" id="KW-0805">Transcription regulation</keyword>
<dbReference type="InterPro" id="IPR050176">
    <property type="entry name" value="LTTR"/>
</dbReference>
<accession>A0ABW8ZT79</accession>
<proteinExistence type="inferred from homology"/>
<dbReference type="InterPro" id="IPR036388">
    <property type="entry name" value="WH-like_DNA-bd_sf"/>
</dbReference>
<sequence length="309" mass="33573">MSTESSAAGLDIVLLATFLEVVDTGGFARAAEQLALTAPAISGHIKRLEQALGTRLLLRTTRSFQLTPAGEMLYTYARNIVNLEREVRARLRGAPIAERLRIGASEDFTGAWLPRVLQMFRRAHPAATVELKVGVTADLVHDLEHGHFDIVFGKQCTRVPDNGTLLWEEELVWAFADGIVFDRDGEVSVAAFPEPCVYREAAIAALTRAGKSWRLVFESSSMAGCLSAAHAGFAVAPIARSQLRGGLRVLDKADGMPTLPNVKFYAFANTTSVAARELIAAVEKSGRQTGFSLPARFNRPAEPRLPTRS</sequence>
<comment type="caution">
    <text evidence="6">The sequence shown here is derived from an EMBL/GenBank/DDBJ whole genome shotgun (WGS) entry which is preliminary data.</text>
</comment>
<comment type="similarity">
    <text evidence="1">Belongs to the LysR transcriptional regulatory family.</text>
</comment>
<evidence type="ECO:0000256" key="2">
    <source>
        <dbReference type="ARBA" id="ARBA00023015"/>
    </source>
</evidence>
<dbReference type="Pfam" id="PF00126">
    <property type="entry name" value="HTH_1"/>
    <property type="match status" value="1"/>
</dbReference>
<dbReference type="PANTHER" id="PTHR30579:SF7">
    <property type="entry name" value="HTH-TYPE TRANSCRIPTIONAL REGULATOR LRHA-RELATED"/>
    <property type="match status" value="1"/>
</dbReference>
<dbReference type="SUPFAM" id="SSF53850">
    <property type="entry name" value="Periplasmic binding protein-like II"/>
    <property type="match status" value="1"/>
</dbReference>
<dbReference type="RefSeq" id="WP_408331172.1">
    <property type="nucleotide sequence ID" value="NZ_JAQQFH010000019.1"/>
</dbReference>
<dbReference type="PRINTS" id="PR00039">
    <property type="entry name" value="HTHLYSR"/>
</dbReference>
<organism evidence="6 7">
    <name type="scientific">Paraburkholderia agricolaris</name>
    <dbReference type="NCBI Taxonomy" id="2152888"/>
    <lineage>
        <taxon>Bacteria</taxon>
        <taxon>Pseudomonadati</taxon>
        <taxon>Pseudomonadota</taxon>
        <taxon>Betaproteobacteria</taxon>
        <taxon>Burkholderiales</taxon>
        <taxon>Burkholderiaceae</taxon>
        <taxon>Paraburkholderia</taxon>
    </lineage>
</organism>
<keyword evidence="7" id="KW-1185">Reference proteome</keyword>
<dbReference type="PROSITE" id="PS50931">
    <property type="entry name" value="HTH_LYSR"/>
    <property type="match status" value="1"/>
</dbReference>
<evidence type="ECO:0000313" key="7">
    <source>
        <dbReference type="Proteomes" id="UP001629249"/>
    </source>
</evidence>
<protein>
    <submittedName>
        <fullName evidence="6">LysR family transcriptional regulator</fullName>
    </submittedName>
</protein>
<keyword evidence="3" id="KW-0238">DNA-binding</keyword>
<dbReference type="InterPro" id="IPR005119">
    <property type="entry name" value="LysR_subst-bd"/>
</dbReference>
<dbReference type="Proteomes" id="UP001629249">
    <property type="component" value="Unassembled WGS sequence"/>
</dbReference>
<reference evidence="6 7" key="1">
    <citation type="journal article" date="2024" name="Chem. Sci.">
        <title>Discovery of megapolipeptins by genome mining of a Burkholderiales bacteria collection.</title>
        <authorList>
            <person name="Paulo B.S."/>
            <person name="Recchia M.J.J."/>
            <person name="Lee S."/>
            <person name="Fergusson C.H."/>
            <person name="Romanowski S.B."/>
            <person name="Hernandez A."/>
            <person name="Krull N."/>
            <person name="Liu D.Y."/>
            <person name="Cavanagh H."/>
            <person name="Bos A."/>
            <person name="Gray C.A."/>
            <person name="Murphy B.T."/>
            <person name="Linington R.G."/>
            <person name="Eustaquio A.S."/>
        </authorList>
    </citation>
    <scope>NUCLEOTIDE SEQUENCE [LARGE SCALE GENOMIC DNA]</scope>
    <source>
        <strain evidence="6 7">RL16-012-BIC-B</strain>
    </source>
</reference>
<evidence type="ECO:0000256" key="1">
    <source>
        <dbReference type="ARBA" id="ARBA00009437"/>
    </source>
</evidence>
<evidence type="ECO:0000313" key="6">
    <source>
        <dbReference type="EMBL" id="MFL9886434.1"/>
    </source>
</evidence>
<dbReference type="Gene3D" id="3.40.190.10">
    <property type="entry name" value="Periplasmic binding protein-like II"/>
    <property type="match status" value="2"/>
</dbReference>
<dbReference type="PANTHER" id="PTHR30579">
    <property type="entry name" value="TRANSCRIPTIONAL REGULATOR"/>
    <property type="match status" value="1"/>
</dbReference>
<evidence type="ECO:0000256" key="3">
    <source>
        <dbReference type="ARBA" id="ARBA00023125"/>
    </source>
</evidence>
<feature type="domain" description="HTH lysR-type" evidence="5">
    <location>
        <begin position="10"/>
        <end position="67"/>
    </location>
</feature>
<dbReference type="EMBL" id="JAQQFN010000021">
    <property type="protein sequence ID" value="MFL9886434.1"/>
    <property type="molecule type" value="Genomic_DNA"/>
</dbReference>
<keyword evidence="4" id="KW-0804">Transcription</keyword>
<evidence type="ECO:0000259" key="5">
    <source>
        <dbReference type="PROSITE" id="PS50931"/>
    </source>
</evidence>